<proteinExistence type="predicted"/>
<name>A0A8X7C2E1_9ARAC</name>
<comment type="caution">
    <text evidence="1">The sequence shown here is derived from an EMBL/GenBank/DDBJ whole genome shotgun (WGS) entry which is preliminary data.</text>
</comment>
<protein>
    <submittedName>
        <fullName evidence="1">Uncharacterized protein</fullName>
    </submittedName>
</protein>
<sequence length="77" mass="8481">MRGQMLCDSGLQVISASVNIYCVVKSEWGGKPIVIHSGHEETHRCPSAWFYLPSQHAAVLVTQQEPNASVITRQKSS</sequence>
<evidence type="ECO:0000313" key="2">
    <source>
        <dbReference type="Proteomes" id="UP000886998"/>
    </source>
</evidence>
<gene>
    <name evidence="1" type="ORF">TNIN_269521</name>
</gene>
<organism evidence="1 2">
    <name type="scientific">Trichonephila inaurata madagascariensis</name>
    <dbReference type="NCBI Taxonomy" id="2747483"/>
    <lineage>
        <taxon>Eukaryota</taxon>
        <taxon>Metazoa</taxon>
        <taxon>Ecdysozoa</taxon>
        <taxon>Arthropoda</taxon>
        <taxon>Chelicerata</taxon>
        <taxon>Arachnida</taxon>
        <taxon>Araneae</taxon>
        <taxon>Araneomorphae</taxon>
        <taxon>Entelegynae</taxon>
        <taxon>Araneoidea</taxon>
        <taxon>Nephilidae</taxon>
        <taxon>Trichonephila</taxon>
        <taxon>Trichonephila inaurata</taxon>
    </lineage>
</organism>
<evidence type="ECO:0000313" key="1">
    <source>
        <dbReference type="EMBL" id="GFY52890.1"/>
    </source>
</evidence>
<accession>A0A8X7C2E1</accession>
<reference evidence="1" key="1">
    <citation type="submission" date="2020-08" db="EMBL/GenBank/DDBJ databases">
        <title>Multicomponent nature underlies the extraordinary mechanical properties of spider dragline silk.</title>
        <authorList>
            <person name="Kono N."/>
            <person name="Nakamura H."/>
            <person name="Mori M."/>
            <person name="Yoshida Y."/>
            <person name="Ohtoshi R."/>
            <person name="Malay A.D."/>
            <person name="Moran D.A.P."/>
            <person name="Tomita M."/>
            <person name="Numata K."/>
            <person name="Arakawa K."/>
        </authorList>
    </citation>
    <scope>NUCLEOTIDE SEQUENCE</scope>
</reference>
<dbReference type="AlphaFoldDB" id="A0A8X7C2E1"/>
<dbReference type="EMBL" id="BMAV01008952">
    <property type="protein sequence ID" value="GFY52890.1"/>
    <property type="molecule type" value="Genomic_DNA"/>
</dbReference>
<dbReference type="Proteomes" id="UP000886998">
    <property type="component" value="Unassembled WGS sequence"/>
</dbReference>
<keyword evidence="2" id="KW-1185">Reference proteome</keyword>